<dbReference type="InterPro" id="IPR011990">
    <property type="entry name" value="TPR-like_helical_dom_sf"/>
</dbReference>
<gene>
    <name evidence="3" type="ORF">SAMN04487855_3310</name>
    <name evidence="2" type="ORF">SAMN05216589_3326</name>
</gene>
<protein>
    <submittedName>
        <fullName evidence="2">Uncharacterized protein</fullName>
    </submittedName>
</protein>
<feature type="signal peptide" evidence="1">
    <location>
        <begin position="1"/>
        <end position="27"/>
    </location>
</feature>
<reference evidence="4 5" key="1">
    <citation type="submission" date="2016-10" db="EMBL/GenBank/DDBJ databases">
        <authorList>
            <person name="de Groot N.N."/>
        </authorList>
    </citation>
    <scope>NUCLEOTIDE SEQUENCE [LARGE SCALE GENOMIC DNA]</scope>
    <source>
        <strain evidence="3 4">CGMCC 1.9095</strain>
        <strain evidence="2 5">DSM 22558</strain>
    </source>
</reference>
<evidence type="ECO:0000313" key="3">
    <source>
        <dbReference type="EMBL" id="SFM35863.1"/>
    </source>
</evidence>
<dbReference type="SUPFAM" id="SSF48452">
    <property type="entry name" value="TPR-like"/>
    <property type="match status" value="1"/>
</dbReference>
<accession>A0A031M2F8</accession>
<evidence type="ECO:0000256" key="1">
    <source>
        <dbReference type="SAM" id="SignalP"/>
    </source>
</evidence>
<keyword evidence="4" id="KW-1185">Reference proteome</keyword>
<dbReference type="Gene3D" id="1.25.40.10">
    <property type="entry name" value="Tetratricopeptide repeat domain"/>
    <property type="match status" value="2"/>
</dbReference>
<dbReference type="Proteomes" id="UP000186599">
    <property type="component" value="Unassembled WGS sequence"/>
</dbReference>
<dbReference type="EMBL" id="FOGN01000009">
    <property type="protein sequence ID" value="SES35037.1"/>
    <property type="molecule type" value="Genomic_DNA"/>
</dbReference>
<dbReference type="STRING" id="653930.SAMN05216589_3326"/>
<sequence>MTMGVANLYRSAALGLTLLLAPGLVMAQQAINPAVFQVLSAAQKAQQDGDLGKARTVLSGALDSAAAGSLELALIQQRLGYLAIAAKQNRQAIDWLRKALAHDQLDAPAARQDQLNLAQLLAAEGQYGEAARLLERVQAGGALSLEQKQLLVQCYSQAREYAKAIPLAEQVVRANPAADDVWYQLLVGMNYQQERYDSAAQWQKVLLKRAPQNREHWRQLAGLQSQAGKQPAAAATLRLAHEAGVGLTQPDLDNLVALQVNAGAPWQAARLLEELMAQKLLPVNAARQERLAQLWTLARDRERARDAWVAVANGSGRSDHWLRLAGIQLEEGQWSDLLATLKRAQSGASSQQRQLIRQWEGYARSAIENNS</sequence>
<evidence type="ECO:0000313" key="5">
    <source>
        <dbReference type="Proteomes" id="UP000186904"/>
    </source>
</evidence>
<organism evidence="2 5">
    <name type="scientific">Halopseudomonas bauzanensis</name>
    <dbReference type="NCBI Taxonomy" id="653930"/>
    <lineage>
        <taxon>Bacteria</taxon>
        <taxon>Pseudomonadati</taxon>
        <taxon>Pseudomonadota</taxon>
        <taxon>Gammaproteobacteria</taxon>
        <taxon>Pseudomonadales</taxon>
        <taxon>Pseudomonadaceae</taxon>
        <taxon>Halopseudomonas</taxon>
    </lineage>
</organism>
<dbReference type="EMBL" id="FOUA01000009">
    <property type="protein sequence ID" value="SFM35863.1"/>
    <property type="molecule type" value="Genomic_DNA"/>
</dbReference>
<feature type="chain" id="PRO_5010401301" evidence="1">
    <location>
        <begin position="28"/>
        <end position="371"/>
    </location>
</feature>
<evidence type="ECO:0000313" key="2">
    <source>
        <dbReference type="EMBL" id="SES35037.1"/>
    </source>
</evidence>
<keyword evidence="1" id="KW-0732">Signal</keyword>
<evidence type="ECO:0000313" key="4">
    <source>
        <dbReference type="Proteomes" id="UP000186599"/>
    </source>
</evidence>
<name>A0A031M2F8_9GAMM</name>
<proteinExistence type="predicted"/>
<dbReference type="AlphaFoldDB" id="A0A031M2F8"/>
<dbReference type="Proteomes" id="UP000186904">
    <property type="component" value="Unassembled WGS sequence"/>
</dbReference>